<evidence type="ECO:0000313" key="13">
    <source>
        <dbReference type="Proteomes" id="UP001343257"/>
    </source>
</evidence>
<dbReference type="PANTHER" id="PTHR42753">
    <property type="entry name" value="MITOCHONDRIAL RIBOSOME PROTEIN L39/PROLYL-TRNA LIGASE FAMILY MEMBER"/>
    <property type="match status" value="1"/>
</dbReference>
<comment type="subcellular location">
    <subcellularLocation>
        <location evidence="1 10">Cytoplasm</location>
    </subcellularLocation>
</comment>
<dbReference type="InterPro" id="IPR004154">
    <property type="entry name" value="Anticodon-bd"/>
</dbReference>
<keyword evidence="7 10" id="KW-0648">Protein biosynthesis</keyword>
<comment type="catalytic activity">
    <reaction evidence="9 10">
        <text>tRNA(Pro) + L-proline + ATP = L-prolyl-tRNA(Pro) + AMP + diphosphate</text>
        <dbReference type="Rhea" id="RHEA:14305"/>
        <dbReference type="Rhea" id="RHEA-COMP:9700"/>
        <dbReference type="Rhea" id="RHEA-COMP:9702"/>
        <dbReference type="ChEBI" id="CHEBI:30616"/>
        <dbReference type="ChEBI" id="CHEBI:33019"/>
        <dbReference type="ChEBI" id="CHEBI:60039"/>
        <dbReference type="ChEBI" id="CHEBI:78442"/>
        <dbReference type="ChEBI" id="CHEBI:78532"/>
        <dbReference type="ChEBI" id="CHEBI:456215"/>
        <dbReference type="EC" id="6.1.1.15"/>
    </reaction>
</comment>
<dbReference type="InterPro" id="IPR044140">
    <property type="entry name" value="ProRS_anticodon_short"/>
</dbReference>
<dbReference type="Proteomes" id="UP001343257">
    <property type="component" value="Unassembled WGS sequence"/>
</dbReference>
<organism evidence="12 13">
    <name type="scientific">Paenibacillus chibensis</name>
    <dbReference type="NCBI Taxonomy" id="59846"/>
    <lineage>
        <taxon>Bacteria</taxon>
        <taxon>Bacillati</taxon>
        <taxon>Bacillota</taxon>
        <taxon>Bacilli</taxon>
        <taxon>Bacillales</taxon>
        <taxon>Paenibacillaceae</taxon>
        <taxon>Paenibacillus</taxon>
    </lineage>
</organism>
<keyword evidence="4 10" id="KW-0436">Ligase</keyword>
<dbReference type="InterPro" id="IPR045864">
    <property type="entry name" value="aa-tRNA-synth_II/BPL/LPL"/>
</dbReference>
<dbReference type="InterPro" id="IPR023717">
    <property type="entry name" value="Pro-tRNA-Synthase_IIa_type1"/>
</dbReference>
<dbReference type="Pfam" id="PF04073">
    <property type="entry name" value="tRNA_edit"/>
    <property type="match status" value="1"/>
</dbReference>
<evidence type="ECO:0000256" key="1">
    <source>
        <dbReference type="ARBA" id="ARBA00004496"/>
    </source>
</evidence>
<dbReference type="Gene3D" id="3.90.960.10">
    <property type="entry name" value="YbaK/aminoacyl-tRNA synthetase-associated domain"/>
    <property type="match status" value="1"/>
</dbReference>
<proteinExistence type="inferred from homology"/>
<evidence type="ECO:0000256" key="3">
    <source>
        <dbReference type="ARBA" id="ARBA00022490"/>
    </source>
</evidence>
<dbReference type="Pfam" id="PF03129">
    <property type="entry name" value="HGTP_anticodon"/>
    <property type="match status" value="1"/>
</dbReference>
<dbReference type="InterPro" id="IPR036621">
    <property type="entry name" value="Anticodon-bd_dom_sf"/>
</dbReference>
<evidence type="ECO:0000256" key="2">
    <source>
        <dbReference type="ARBA" id="ARBA00011738"/>
    </source>
</evidence>
<dbReference type="InterPro" id="IPR036754">
    <property type="entry name" value="YbaK/aa-tRNA-synt-asso_dom_sf"/>
</dbReference>
<dbReference type="SUPFAM" id="SSF55826">
    <property type="entry name" value="YbaK/ProRS associated domain"/>
    <property type="match status" value="1"/>
</dbReference>
<name>A0ABU6PYJ2_9BACL</name>
<evidence type="ECO:0000256" key="9">
    <source>
        <dbReference type="ARBA" id="ARBA00047671"/>
    </source>
</evidence>
<dbReference type="Gene3D" id="3.40.50.800">
    <property type="entry name" value="Anticodon-binding domain"/>
    <property type="match status" value="1"/>
</dbReference>
<dbReference type="RefSeq" id="WP_328280337.1">
    <property type="nucleotide sequence ID" value="NZ_JARTLD010000048.1"/>
</dbReference>
<dbReference type="InterPro" id="IPR007214">
    <property type="entry name" value="YbaK/aa-tRNA-synth-assoc-dom"/>
</dbReference>
<dbReference type="InterPro" id="IPR002314">
    <property type="entry name" value="aa-tRNA-synt_IIb"/>
</dbReference>
<dbReference type="Gene3D" id="3.30.930.10">
    <property type="entry name" value="Bira Bifunctional Protein, Domain 2"/>
    <property type="match status" value="2"/>
</dbReference>
<keyword evidence="8 10" id="KW-0030">Aminoacyl-tRNA synthetase</keyword>
<dbReference type="CDD" id="cd04334">
    <property type="entry name" value="ProRS-INS"/>
    <property type="match status" value="1"/>
</dbReference>
<dbReference type="InterPro" id="IPR033730">
    <property type="entry name" value="ProRS_core_prok"/>
</dbReference>
<dbReference type="InterPro" id="IPR006195">
    <property type="entry name" value="aa-tRNA-synth_II"/>
</dbReference>
<evidence type="ECO:0000256" key="8">
    <source>
        <dbReference type="ARBA" id="ARBA00023146"/>
    </source>
</evidence>
<dbReference type="PANTHER" id="PTHR42753:SF2">
    <property type="entry name" value="PROLINE--TRNA LIGASE"/>
    <property type="match status" value="1"/>
</dbReference>
<dbReference type="PROSITE" id="PS50862">
    <property type="entry name" value="AA_TRNA_LIGASE_II"/>
    <property type="match status" value="1"/>
</dbReference>
<dbReference type="NCBIfam" id="NF006625">
    <property type="entry name" value="PRK09194.1"/>
    <property type="match status" value="1"/>
</dbReference>
<comment type="domain">
    <text evidence="10">Consists of three domains: the N-terminal catalytic domain, the editing domain and the C-terminal anticodon-binding domain.</text>
</comment>
<dbReference type="SUPFAM" id="SSF55681">
    <property type="entry name" value="Class II aaRS and biotin synthetases"/>
    <property type="match status" value="1"/>
</dbReference>
<dbReference type="CDD" id="cd00861">
    <property type="entry name" value="ProRS_anticodon_short"/>
    <property type="match status" value="1"/>
</dbReference>
<comment type="caution">
    <text evidence="12">The sequence shown here is derived from an EMBL/GenBank/DDBJ whole genome shotgun (WGS) entry which is preliminary data.</text>
</comment>
<dbReference type="NCBIfam" id="TIGR00409">
    <property type="entry name" value="proS_fam_II"/>
    <property type="match status" value="1"/>
</dbReference>
<evidence type="ECO:0000256" key="4">
    <source>
        <dbReference type="ARBA" id="ARBA00022598"/>
    </source>
</evidence>
<sequence length="571" mass="63703">MRQKHMLVPTLREAPAEAEAQSHKLLLRGGYIRQQAAGIYAYLPLGNRVLQRLQQIIREEMQSAGFDELLLPAMQPAELWQQSGRYEEYGPELVRLKDRHERDFVLGPTHEEVITSIIGAEVSSYRKLPVRVYQIQTKFRDERRPRFGLLRGREFLMKDAYSFDTDWEALDVSYQSMFKAYERIFTRCGLRFKAVEAEAGSIGGEGETHEFMALADIGEDTIASCVSCDYAANLEKAVFLRPQEDLEANERTAAPLEEIHTPNIRTIDELSAFLAEKPEVFMKTMIYLADGQPAAVVVRGDHEVNEFKLKNALGAAQVELADLETVERLTRAPHGFAGPVGLDVPVYADRDAAALSQAVAGANRKDYHLRHVSIGRDYQPAQIGDFRNAVPGDCCPNCGERLSFHRGIEVGHVFKLGTKYSQAMDATVTNAEGKEEPMIMGCYGIGVSRLMSAVAEQHASDEGMRWPLRLAPFQVHILPVSVKDDTQMALAEEMYHRLEQRGIAALLDDRDERPGVKFKDADLIGSPLRIIIGKAAGDGEVEWLDRLNGSGKEQISADEAVERVLAICSAD</sequence>
<evidence type="ECO:0000256" key="6">
    <source>
        <dbReference type="ARBA" id="ARBA00022840"/>
    </source>
</evidence>
<evidence type="ECO:0000256" key="5">
    <source>
        <dbReference type="ARBA" id="ARBA00022741"/>
    </source>
</evidence>
<comment type="similarity">
    <text evidence="10">Belongs to the class-II aminoacyl-tRNA synthetase family. ProS type 1 subfamily.</text>
</comment>
<comment type="function">
    <text evidence="10">Catalyzes the attachment of proline to tRNA(Pro) in a two-step reaction: proline is first activated by ATP to form Pro-AMP and then transferred to the acceptor end of tRNA(Pro). As ProRS can inadvertently accommodate and process non-cognate amino acids such as alanine and cysteine, to avoid such errors it has two additional distinct editing activities against alanine. One activity is designated as 'pretransfer' editing and involves the tRNA(Pro)-independent hydrolysis of activated Ala-AMP. The other activity is designated 'posttransfer' editing and involves deacylation of mischarged Ala-tRNA(Pro). The misacylated Cys-tRNA(Pro) is not edited by ProRS.</text>
</comment>
<feature type="domain" description="Aminoacyl-transfer RNA synthetases class-II family profile" evidence="11">
    <location>
        <begin position="38"/>
        <end position="467"/>
    </location>
</feature>
<evidence type="ECO:0000313" key="12">
    <source>
        <dbReference type="EMBL" id="MED5019392.1"/>
    </source>
</evidence>
<reference evidence="12 13" key="1">
    <citation type="submission" date="2023-03" db="EMBL/GenBank/DDBJ databases">
        <title>Bacillus Genome Sequencing.</title>
        <authorList>
            <person name="Dunlap C."/>
        </authorList>
    </citation>
    <scope>NUCLEOTIDE SEQUENCE [LARGE SCALE GENOMIC DNA]</scope>
    <source>
        <strain evidence="12 13">NRS-52</strain>
    </source>
</reference>
<protein>
    <recommendedName>
        <fullName evidence="10">Proline--tRNA ligase</fullName>
        <ecNumber evidence="10">6.1.1.15</ecNumber>
    </recommendedName>
    <alternativeName>
        <fullName evidence="10">Prolyl-tRNA synthetase</fullName>
        <shortName evidence="10">ProRS</shortName>
    </alternativeName>
</protein>
<dbReference type="InterPro" id="IPR050062">
    <property type="entry name" value="Pro-tRNA_synthetase"/>
</dbReference>
<dbReference type="GO" id="GO:0004827">
    <property type="term" value="F:proline-tRNA ligase activity"/>
    <property type="evidence" value="ECO:0007669"/>
    <property type="project" value="UniProtKB-EC"/>
</dbReference>
<dbReference type="HAMAP" id="MF_01569">
    <property type="entry name" value="Pro_tRNA_synth_type1"/>
    <property type="match status" value="1"/>
</dbReference>
<dbReference type="SUPFAM" id="SSF52954">
    <property type="entry name" value="Class II aaRS ABD-related"/>
    <property type="match status" value="1"/>
</dbReference>
<keyword evidence="13" id="KW-1185">Reference proteome</keyword>
<keyword evidence="6 10" id="KW-0067">ATP-binding</keyword>
<gene>
    <name evidence="10" type="primary">proS</name>
    <name evidence="12" type="ORF">P9847_18990</name>
</gene>
<keyword evidence="5 10" id="KW-0547">Nucleotide-binding</keyword>
<dbReference type="CDD" id="cd00779">
    <property type="entry name" value="ProRS_core_prok"/>
    <property type="match status" value="1"/>
</dbReference>
<keyword evidence="3 10" id="KW-0963">Cytoplasm</keyword>
<evidence type="ECO:0000256" key="10">
    <source>
        <dbReference type="HAMAP-Rule" id="MF_01569"/>
    </source>
</evidence>
<dbReference type="Pfam" id="PF00587">
    <property type="entry name" value="tRNA-synt_2b"/>
    <property type="match status" value="1"/>
</dbReference>
<evidence type="ECO:0000259" key="11">
    <source>
        <dbReference type="PROSITE" id="PS50862"/>
    </source>
</evidence>
<dbReference type="InterPro" id="IPR002316">
    <property type="entry name" value="Pro-tRNA-ligase_IIa"/>
</dbReference>
<dbReference type="InterPro" id="IPR004500">
    <property type="entry name" value="Pro-tRNA-synth_IIa_bac-type"/>
</dbReference>
<dbReference type="EMBL" id="JARTLD010000048">
    <property type="protein sequence ID" value="MED5019392.1"/>
    <property type="molecule type" value="Genomic_DNA"/>
</dbReference>
<evidence type="ECO:0000256" key="7">
    <source>
        <dbReference type="ARBA" id="ARBA00022917"/>
    </source>
</evidence>
<comment type="subunit">
    <text evidence="2 10">Homodimer.</text>
</comment>
<dbReference type="EC" id="6.1.1.15" evidence="10"/>
<dbReference type="PRINTS" id="PR01046">
    <property type="entry name" value="TRNASYNTHPRO"/>
</dbReference>
<accession>A0ABU6PYJ2</accession>